<dbReference type="Pfam" id="PF00560">
    <property type="entry name" value="LRR_1"/>
    <property type="match status" value="5"/>
</dbReference>
<feature type="region of interest" description="Disordered" evidence="1">
    <location>
        <begin position="1"/>
        <end position="20"/>
    </location>
</feature>
<comment type="caution">
    <text evidence="2">The sequence shown here is derived from an EMBL/GenBank/DDBJ whole genome shotgun (WGS) entry which is preliminary data.</text>
</comment>
<organism evidence="2 3">
    <name type="scientific">Pisum sativum</name>
    <name type="common">Garden pea</name>
    <name type="synonym">Lathyrus oleraceus</name>
    <dbReference type="NCBI Taxonomy" id="3888"/>
    <lineage>
        <taxon>Eukaryota</taxon>
        <taxon>Viridiplantae</taxon>
        <taxon>Streptophyta</taxon>
        <taxon>Embryophyta</taxon>
        <taxon>Tracheophyta</taxon>
        <taxon>Spermatophyta</taxon>
        <taxon>Magnoliopsida</taxon>
        <taxon>eudicotyledons</taxon>
        <taxon>Gunneridae</taxon>
        <taxon>Pentapetalae</taxon>
        <taxon>rosids</taxon>
        <taxon>fabids</taxon>
        <taxon>Fabales</taxon>
        <taxon>Fabaceae</taxon>
        <taxon>Papilionoideae</taxon>
        <taxon>50 kb inversion clade</taxon>
        <taxon>NPAAA clade</taxon>
        <taxon>Hologalegina</taxon>
        <taxon>IRL clade</taxon>
        <taxon>Fabeae</taxon>
        <taxon>Lathyrus</taxon>
    </lineage>
</organism>
<dbReference type="AlphaFoldDB" id="A0A9D4XZ48"/>
<dbReference type="PANTHER" id="PTHR48003:SF4">
    <property type="entry name" value="LRR RECEPTOR-LIKE SERINE_THREONINE-PROTEIN KINASE GHR1"/>
    <property type="match status" value="1"/>
</dbReference>
<dbReference type="Proteomes" id="UP001058974">
    <property type="component" value="Chromosome 3"/>
</dbReference>
<evidence type="ECO:0000313" key="2">
    <source>
        <dbReference type="EMBL" id="KAI5429647.1"/>
    </source>
</evidence>
<dbReference type="InterPro" id="IPR053059">
    <property type="entry name" value="Inactive_SerThr-Kinase_ABA"/>
</dbReference>
<dbReference type="PRINTS" id="PR00019">
    <property type="entry name" value="LEURICHRPT"/>
</dbReference>
<proteinExistence type="predicted"/>
<dbReference type="Gramene" id="Psat03G0428200-T1">
    <property type="protein sequence ID" value="KAI5429647.1"/>
    <property type="gene ID" value="KIW84_034282"/>
</dbReference>
<dbReference type="SUPFAM" id="SSF52047">
    <property type="entry name" value="RNI-like"/>
    <property type="match status" value="1"/>
</dbReference>
<gene>
    <name evidence="2" type="ORF">KIW84_034282</name>
</gene>
<dbReference type="Gene3D" id="3.80.10.10">
    <property type="entry name" value="Ribonuclease Inhibitor"/>
    <property type="match status" value="3"/>
</dbReference>
<protein>
    <submittedName>
        <fullName evidence="2">Uncharacterized protein</fullName>
    </submittedName>
</protein>
<dbReference type="PANTHER" id="PTHR48003">
    <property type="entry name" value="OS07G0626500 PROTEIN"/>
    <property type="match status" value="1"/>
</dbReference>
<name>A0A9D4XZ48_PEA</name>
<keyword evidence="3" id="KW-1185">Reference proteome</keyword>
<dbReference type="InterPro" id="IPR032675">
    <property type="entry name" value="LRR_dom_sf"/>
</dbReference>
<evidence type="ECO:0000256" key="1">
    <source>
        <dbReference type="SAM" id="MobiDB-lite"/>
    </source>
</evidence>
<reference evidence="2 3" key="1">
    <citation type="journal article" date="2022" name="Nat. Genet.">
        <title>Improved pea reference genome and pan-genome highlight genomic features and evolutionary characteristics.</title>
        <authorList>
            <person name="Yang T."/>
            <person name="Liu R."/>
            <person name="Luo Y."/>
            <person name="Hu S."/>
            <person name="Wang D."/>
            <person name="Wang C."/>
            <person name="Pandey M.K."/>
            <person name="Ge S."/>
            <person name="Xu Q."/>
            <person name="Li N."/>
            <person name="Li G."/>
            <person name="Huang Y."/>
            <person name="Saxena R.K."/>
            <person name="Ji Y."/>
            <person name="Li M."/>
            <person name="Yan X."/>
            <person name="He Y."/>
            <person name="Liu Y."/>
            <person name="Wang X."/>
            <person name="Xiang C."/>
            <person name="Varshney R.K."/>
            <person name="Ding H."/>
            <person name="Gao S."/>
            <person name="Zong X."/>
        </authorList>
    </citation>
    <scope>NUCLEOTIDE SEQUENCE [LARGE SCALE GENOMIC DNA]</scope>
    <source>
        <strain evidence="2 3">cv. Zhongwan 6</strain>
    </source>
</reference>
<sequence length="369" mass="40604">MKAKGSSAVNQVENGDTDNKENRQAIVHLLISESVAKGHLLRQESTVVKDGLDDFHGHRNHIDEKLHGRSKSRINIVFGIHEVANTGKTTYRNALNSDHIHGSHSVSELLRSSNLSLAGNNFSGPIPNSISEMSSIKSLDLSRHALSGALPQSLTKLDSLVSLNVSHNGFTEKFPEVLDLSYNQLNGELPGFDFVYDLQILKLSNNRFSGFIPSGLLKGDSLVLTELDLSANNLSGPLSIITSTTLHFLNISSNGFTGQLLPLTGSCAVLDLSNNKFEGNLMRMFKWGNIEYLDLSQIRLTGNIPEVTPQFMRLNYLNLSGNDLGDNLPNVLTRYPKLRVLDISSNQLKGFLLPDFFHNANITRASSRK</sequence>
<dbReference type="EMBL" id="JAMSHJ010000003">
    <property type="protein sequence ID" value="KAI5429647.1"/>
    <property type="molecule type" value="Genomic_DNA"/>
</dbReference>
<evidence type="ECO:0000313" key="3">
    <source>
        <dbReference type="Proteomes" id="UP001058974"/>
    </source>
</evidence>
<dbReference type="InterPro" id="IPR001611">
    <property type="entry name" value="Leu-rich_rpt"/>
</dbReference>
<accession>A0A9D4XZ48</accession>